<comment type="similarity">
    <text evidence="1 10 11">Belongs to the TRAFAC class TrmE-Era-EngA-EngB-Septin-like GTPase superfamily. TrmE GTPase family.</text>
</comment>
<dbReference type="InterPro" id="IPR025867">
    <property type="entry name" value="MnmE_helical"/>
</dbReference>
<organism evidence="13 14">
    <name type="scientific">Ferroacidibacillus organovorans</name>
    <dbReference type="NCBI Taxonomy" id="1765683"/>
    <lineage>
        <taxon>Bacteria</taxon>
        <taxon>Bacillati</taxon>
        <taxon>Bacillota</taxon>
        <taxon>Bacilli</taxon>
        <taxon>Bacillales</taxon>
        <taxon>Alicyclobacillaceae</taxon>
        <taxon>Ferroacidibacillus</taxon>
    </lineage>
</organism>
<name>A0A101XS45_9BACL</name>
<feature type="binding site" evidence="10">
    <location>
        <begin position="231"/>
        <end position="236"/>
    </location>
    <ligand>
        <name>GTP</name>
        <dbReference type="ChEBI" id="CHEBI:37565"/>
    </ligand>
</feature>
<keyword evidence="7 10" id="KW-0460">Magnesium</keyword>
<feature type="binding site" evidence="10">
    <location>
        <position position="86"/>
    </location>
    <ligand>
        <name>(6S)-5-formyl-5,6,7,8-tetrahydrofolate</name>
        <dbReference type="ChEBI" id="CHEBI:57457"/>
    </ligand>
</feature>
<evidence type="ECO:0000256" key="5">
    <source>
        <dbReference type="ARBA" id="ARBA00022741"/>
    </source>
</evidence>
<evidence type="ECO:0000313" key="13">
    <source>
        <dbReference type="EMBL" id="KUO96533.1"/>
    </source>
</evidence>
<proteinExistence type="inferred from homology"/>
<feature type="domain" description="TrmE-type G" evidence="12">
    <location>
        <begin position="221"/>
        <end position="379"/>
    </location>
</feature>
<keyword evidence="8 10" id="KW-0630">Potassium</keyword>
<dbReference type="Pfam" id="PF12631">
    <property type="entry name" value="MnmE_helical"/>
    <property type="match status" value="1"/>
</dbReference>
<feature type="binding site" evidence="10">
    <location>
        <position position="231"/>
    </location>
    <ligand>
        <name>K(+)</name>
        <dbReference type="ChEBI" id="CHEBI:29103"/>
    </ligand>
</feature>
<reference evidence="13 14" key="1">
    <citation type="submission" date="2015-12" db="EMBL/GenBank/DDBJ databases">
        <title>Draft genome sequence of Acidibacillus ferrooxidans ITV001, isolated from a chalcopyrite acid mine drainage site in Brazil.</title>
        <authorList>
            <person name="Dall'Agnol H."/>
            <person name="Nancucheo I."/>
            <person name="Johnson B."/>
            <person name="Oliveira R."/>
            <person name="Leite L."/>
            <person name="Pylro V."/>
            <person name="Nunes G.L."/>
            <person name="Tzotzos G."/>
            <person name="Fernandes G.R."/>
            <person name="Dutra J."/>
            <person name="Orellana S.C."/>
            <person name="Oliveira G."/>
        </authorList>
    </citation>
    <scope>NUCLEOTIDE SEQUENCE [LARGE SCALE GENOMIC DNA]</scope>
    <source>
        <strain evidence="14">ITV01</strain>
    </source>
</reference>
<comment type="cofactor">
    <cofactor evidence="10">
        <name>K(+)</name>
        <dbReference type="ChEBI" id="CHEBI:29103"/>
    </cofactor>
    <text evidence="10">Binds 1 potassium ion per subunit.</text>
</comment>
<evidence type="ECO:0000259" key="12">
    <source>
        <dbReference type="PROSITE" id="PS51709"/>
    </source>
</evidence>
<keyword evidence="6 10" id="KW-0378">Hydrolase</keyword>
<dbReference type="InterPro" id="IPR004520">
    <property type="entry name" value="GTPase_MnmE"/>
</dbReference>
<protein>
    <recommendedName>
        <fullName evidence="10">tRNA modification GTPase MnmE</fullName>
        <ecNumber evidence="10">3.6.-.-</ecNumber>
    </recommendedName>
</protein>
<dbReference type="SUPFAM" id="SSF52540">
    <property type="entry name" value="P-loop containing nucleoside triphosphate hydrolases"/>
    <property type="match status" value="1"/>
</dbReference>
<keyword evidence="3 10" id="KW-0819">tRNA processing</keyword>
<comment type="caution">
    <text evidence="10">Lacks conserved residue(s) required for the propagation of feature annotation.</text>
</comment>
<dbReference type="CDD" id="cd14858">
    <property type="entry name" value="TrmE_N"/>
    <property type="match status" value="1"/>
</dbReference>
<feature type="binding site" evidence="10">
    <location>
        <begin position="275"/>
        <end position="278"/>
    </location>
    <ligand>
        <name>GTP</name>
        <dbReference type="ChEBI" id="CHEBI:37565"/>
    </ligand>
</feature>
<dbReference type="InterPro" id="IPR027417">
    <property type="entry name" value="P-loop_NTPase"/>
</dbReference>
<dbReference type="GO" id="GO:0005829">
    <property type="term" value="C:cytosol"/>
    <property type="evidence" value="ECO:0007669"/>
    <property type="project" value="TreeGrafter"/>
</dbReference>
<evidence type="ECO:0000256" key="3">
    <source>
        <dbReference type="ARBA" id="ARBA00022694"/>
    </source>
</evidence>
<dbReference type="GO" id="GO:0030488">
    <property type="term" value="P:tRNA methylation"/>
    <property type="evidence" value="ECO:0007669"/>
    <property type="project" value="TreeGrafter"/>
</dbReference>
<dbReference type="HAMAP" id="MF_00379">
    <property type="entry name" value="GTPase_MnmE"/>
    <property type="match status" value="1"/>
</dbReference>
<feature type="binding site" evidence="10">
    <location>
        <position position="256"/>
    </location>
    <ligand>
        <name>Mg(2+)</name>
        <dbReference type="ChEBI" id="CHEBI:18420"/>
    </ligand>
</feature>
<dbReference type="EC" id="3.6.-.-" evidence="10"/>
<dbReference type="InterPro" id="IPR027266">
    <property type="entry name" value="TrmE/GcvT-like"/>
</dbReference>
<dbReference type="InterPro" id="IPR018948">
    <property type="entry name" value="GTP-bd_TrmE_N"/>
</dbReference>
<comment type="subcellular location">
    <subcellularLocation>
        <location evidence="10">Cytoplasm</location>
    </subcellularLocation>
</comment>
<gene>
    <name evidence="10" type="primary">mnmE</name>
    <name evidence="10" type="synonym">trmE</name>
    <name evidence="13" type="ORF">ATW55_00130</name>
</gene>
<evidence type="ECO:0000256" key="6">
    <source>
        <dbReference type="ARBA" id="ARBA00022801"/>
    </source>
</evidence>
<evidence type="ECO:0000256" key="7">
    <source>
        <dbReference type="ARBA" id="ARBA00022842"/>
    </source>
</evidence>
<feature type="binding site" evidence="10">
    <location>
        <position position="252"/>
    </location>
    <ligand>
        <name>K(+)</name>
        <dbReference type="ChEBI" id="CHEBI:29103"/>
    </ligand>
</feature>
<dbReference type="PROSITE" id="PS51709">
    <property type="entry name" value="G_TRME"/>
    <property type="match status" value="1"/>
</dbReference>
<evidence type="ECO:0000256" key="10">
    <source>
        <dbReference type="HAMAP-Rule" id="MF_00379"/>
    </source>
</evidence>
<comment type="subunit">
    <text evidence="10">Homodimer. Heterotetramer of two MnmE and two MnmG subunits.</text>
</comment>
<evidence type="ECO:0000313" key="14">
    <source>
        <dbReference type="Proteomes" id="UP000053557"/>
    </source>
</evidence>
<dbReference type="GO" id="GO:0046872">
    <property type="term" value="F:metal ion binding"/>
    <property type="evidence" value="ECO:0007669"/>
    <property type="project" value="UniProtKB-KW"/>
</dbReference>
<dbReference type="OrthoDB" id="9805918at2"/>
<dbReference type="PANTHER" id="PTHR42714">
    <property type="entry name" value="TRNA MODIFICATION GTPASE GTPBP3"/>
    <property type="match status" value="1"/>
</dbReference>
<sequence>MAQQDTIAAIATALGEASIAVVRVSGEHAFTIVDRIFQGSNRLSNAPSHRVYYGHLVTLEERKRIDEVLLLTFRSPKSYTTEDVIEIQCHGGVQAVQSILLEVLRAGARLAEPGEFTKRAFLGGRIDLSQAEGVMEAIGAKTPLALQAALSQVEGALHQQVEDLRRTMIQTMAHLEVTIDYPEHDEEDITVQRVRNDAQMILERIRSLRLEAERGRILREGIKIAIVGKPNVGKSSLLNRFARTNRAIVTEIPGTTRDVIEERVSIDGIPLLLFDTAGVRETEDVVEQIGVQKSRETLEKADLTLLLLDTSRPLDENDGLLLESVHRERSLLILNKRDLPLAVGVDWQSLALSRRSLAYSTQIEADQGKLEDEIKQLVFGSELGDPTFLANARHLSLLERAEVAIRRVLDDANSGVTLDLVAVDLHEAWILLGEMIGETPREDLLDQIFSQFCLGK</sequence>
<dbReference type="GO" id="GO:0002098">
    <property type="term" value="P:tRNA wobble uridine modification"/>
    <property type="evidence" value="ECO:0007669"/>
    <property type="project" value="TreeGrafter"/>
</dbReference>
<feature type="binding site" evidence="10">
    <location>
        <position position="250"/>
    </location>
    <ligand>
        <name>K(+)</name>
        <dbReference type="ChEBI" id="CHEBI:29103"/>
    </ligand>
</feature>
<comment type="caution">
    <text evidence="13">The sequence shown here is derived from an EMBL/GenBank/DDBJ whole genome shotgun (WGS) entry which is preliminary data.</text>
</comment>
<dbReference type="GO" id="GO:0005525">
    <property type="term" value="F:GTP binding"/>
    <property type="evidence" value="ECO:0007669"/>
    <property type="project" value="UniProtKB-UniRule"/>
</dbReference>
<accession>A0A101XS45</accession>
<dbReference type="NCBIfam" id="NF003661">
    <property type="entry name" value="PRK05291.1-3"/>
    <property type="match status" value="1"/>
</dbReference>
<dbReference type="InterPro" id="IPR006073">
    <property type="entry name" value="GTP-bd"/>
</dbReference>
<evidence type="ECO:0000256" key="1">
    <source>
        <dbReference type="ARBA" id="ARBA00011043"/>
    </source>
</evidence>
<evidence type="ECO:0000256" key="4">
    <source>
        <dbReference type="ARBA" id="ARBA00022723"/>
    </source>
</evidence>
<dbReference type="FunFam" id="3.30.1360.120:FF:000003">
    <property type="entry name" value="tRNA modification GTPase MnmE"/>
    <property type="match status" value="1"/>
</dbReference>
<dbReference type="CDD" id="cd04164">
    <property type="entry name" value="trmE"/>
    <property type="match status" value="1"/>
</dbReference>
<keyword evidence="4 10" id="KW-0479">Metal-binding</keyword>
<keyword evidence="5 10" id="KW-0547">Nucleotide-binding</keyword>
<dbReference type="Pfam" id="PF01926">
    <property type="entry name" value="MMR_HSR1"/>
    <property type="match status" value="1"/>
</dbReference>
<dbReference type="PRINTS" id="PR00449">
    <property type="entry name" value="RASTRNSFRMNG"/>
</dbReference>
<evidence type="ECO:0000256" key="11">
    <source>
        <dbReference type="RuleBase" id="RU003313"/>
    </source>
</evidence>
<evidence type="ECO:0000256" key="9">
    <source>
        <dbReference type="ARBA" id="ARBA00023134"/>
    </source>
</evidence>
<feature type="binding site" evidence="10">
    <location>
        <position position="255"/>
    </location>
    <ligand>
        <name>K(+)</name>
        <dbReference type="ChEBI" id="CHEBI:29103"/>
    </ligand>
</feature>
<dbReference type="NCBIfam" id="TIGR00231">
    <property type="entry name" value="small_GTP"/>
    <property type="match status" value="1"/>
</dbReference>
<dbReference type="InterPro" id="IPR031168">
    <property type="entry name" value="G_TrmE"/>
</dbReference>
<feature type="binding site" evidence="10">
    <location>
        <position position="456"/>
    </location>
    <ligand>
        <name>(6S)-5-formyl-5,6,7,8-tetrahydrofolate</name>
        <dbReference type="ChEBI" id="CHEBI:57457"/>
    </ligand>
</feature>
<feature type="binding site" evidence="10">
    <location>
        <position position="125"/>
    </location>
    <ligand>
        <name>(6S)-5-formyl-5,6,7,8-tetrahydrofolate</name>
        <dbReference type="ChEBI" id="CHEBI:57457"/>
    </ligand>
</feature>
<dbReference type="EMBL" id="LPVJ01000011">
    <property type="protein sequence ID" value="KUO96533.1"/>
    <property type="molecule type" value="Genomic_DNA"/>
</dbReference>
<feature type="binding site" evidence="10">
    <location>
        <position position="23"/>
    </location>
    <ligand>
        <name>(6S)-5-formyl-5,6,7,8-tetrahydrofolate</name>
        <dbReference type="ChEBI" id="CHEBI:57457"/>
    </ligand>
</feature>
<keyword evidence="9 10" id="KW-0342">GTP-binding</keyword>
<dbReference type="GO" id="GO:0042802">
    <property type="term" value="F:identical protein binding"/>
    <property type="evidence" value="ECO:0007669"/>
    <property type="project" value="UniProtKB-ARBA"/>
</dbReference>
<keyword evidence="2 10" id="KW-0963">Cytoplasm</keyword>
<dbReference type="Gene3D" id="3.30.1360.120">
    <property type="entry name" value="Probable tRNA modification gtpase trme, domain 1"/>
    <property type="match status" value="1"/>
</dbReference>
<dbReference type="GO" id="GO:0003924">
    <property type="term" value="F:GTPase activity"/>
    <property type="evidence" value="ECO:0007669"/>
    <property type="project" value="UniProtKB-UniRule"/>
</dbReference>
<dbReference type="NCBIfam" id="TIGR00450">
    <property type="entry name" value="mnmE_trmE_thdF"/>
    <property type="match status" value="1"/>
</dbReference>
<dbReference type="Proteomes" id="UP000053557">
    <property type="component" value="Unassembled WGS sequence"/>
</dbReference>
<dbReference type="Gene3D" id="1.20.120.430">
    <property type="entry name" value="tRNA modification GTPase MnmE domain 2"/>
    <property type="match status" value="1"/>
</dbReference>
<dbReference type="FunFam" id="3.40.50.300:FF:000494">
    <property type="entry name" value="tRNA modification GTPase MnmE"/>
    <property type="match status" value="1"/>
</dbReference>
<keyword evidence="14" id="KW-1185">Reference proteome</keyword>
<dbReference type="Pfam" id="PF10396">
    <property type="entry name" value="TrmE_N"/>
    <property type="match status" value="1"/>
</dbReference>
<dbReference type="PANTHER" id="PTHR42714:SF2">
    <property type="entry name" value="TRNA MODIFICATION GTPASE GTPBP3, MITOCHONDRIAL"/>
    <property type="match status" value="1"/>
</dbReference>
<dbReference type="InterPro" id="IPR005225">
    <property type="entry name" value="Small_GTP-bd"/>
</dbReference>
<evidence type="ECO:0000256" key="2">
    <source>
        <dbReference type="ARBA" id="ARBA00022490"/>
    </source>
</evidence>
<feature type="binding site" evidence="10">
    <location>
        <position position="235"/>
    </location>
    <ligand>
        <name>Mg(2+)</name>
        <dbReference type="ChEBI" id="CHEBI:18420"/>
    </ligand>
</feature>
<dbReference type="Gene3D" id="3.40.50.300">
    <property type="entry name" value="P-loop containing nucleotide triphosphate hydrolases"/>
    <property type="match status" value="1"/>
</dbReference>
<feature type="binding site" evidence="10">
    <location>
        <begin position="250"/>
        <end position="256"/>
    </location>
    <ligand>
        <name>GTP</name>
        <dbReference type="ChEBI" id="CHEBI:37565"/>
    </ligand>
</feature>
<dbReference type="SUPFAM" id="SSF116878">
    <property type="entry name" value="TrmE connector domain"/>
    <property type="match status" value="1"/>
</dbReference>
<dbReference type="AlphaFoldDB" id="A0A101XS45"/>
<dbReference type="RefSeq" id="WP_067713190.1">
    <property type="nucleotide sequence ID" value="NZ_LPVJ01000011.1"/>
</dbReference>
<dbReference type="InterPro" id="IPR027368">
    <property type="entry name" value="MnmE_dom2"/>
</dbReference>
<comment type="function">
    <text evidence="10">Exhibits a very high intrinsic GTPase hydrolysis rate. Involved in the addition of a carboxymethylaminomethyl (cmnm) group at the wobble position (U34) of certain tRNAs, forming tRNA-cmnm(5)s(2)U34.</text>
</comment>
<evidence type="ECO:0000256" key="8">
    <source>
        <dbReference type="ARBA" id="ARBA00022958"/>
    </source>
</evidence>